<reference evidence="2 3" key="1">
    <citation type="submission" date="2023-08" db="EMBL/GenBank/DDBJ databases">
        <title>Nocardioides seae sp. nov., a bacterium isolated from a soil.</title>
        <authorList>
            <person name="Wang X."/>
        </authorList>
    </citation>
    <scope>NUCLEOTIDE SEQUENCE [LARGE SCALE GENOMIC DNA]</scope>
    <source>
        <strain evidence="2 3">YZH12</strain>
    </source>
</reference>
<evidence type="ECO:0000313" key="2">
    <source>
        <dbReference type="EMBL" id="MDT9594874.1"/>
    </source>
</evidence>
<proteinExistence type="predicted"/>
<keyword evidence="3" id="KW-1185">Reference proteome</keyword>
<accession>A0ABU3Q0I1</accession>
<organism evidence="2 3">
    <name type="scientific">Nocardioides imazamoxiresistens</name>
    <dbReference type="NCBI Taxonomy" id="3231893"/>
    <lineage>
        <taxon>Bacteria</taxon>
        <taxon>Bacillati</taxon>
        <taxon>Actinomycetota</taxon>
        <taxon>Actinomycetes</taxon>
        <taxon>Propionibacteriales</taxon>
        <taxon>Nocardioidaceae</taxon>
        <taxon>Nocardioides</taxon>
    </lineage>
</organism>
<dbReference type="EMBL" id="JAVYII010000008">
    <property type="protein sequence ID" value="MDT9594874.1"/>
    <property type="molecule type" value="Genomic_DNA"/>
</dbReference>
<evidence type="ECO:0000313" key="3">
    <source>
        <dbReference type="Proteomes" id="UP001268542"/>
    </source>
</evidence>
<gene>
    <name evidence="2" type="ORF">RDV89_17430</name>
</gene>
<sequence length="508" mass="55728">MTNRADGPDGSQLSTITPRVPAGRMPSYRPPRTYGELQESAATMLRLLIASDDLPVIADDVDQMLQCRDAVIDALRQQLRTVGLNNHYPAHNHPGRLSVVALTEANERLPTLLDQMAFELPTLPPGSYDGSVDALGTPSAHPTVEMWRESATSLLAAAHALDSAQQRTWLRDDAAGWWLVRDSATTLEAVLVLDERLAEVGLLNAHEAPHLSNGTAAHHAIGLTERRMLASQCARVASWYGTSDLPDRAVPGVPLSEHFGPVKIVRTTADIAPAQANLARYLRPRETREAFSNSHEPIDATTAKRVVASQLMLHRCFRHLALVTDHPSDPGGTQRYVDHFTERIELLAHLQEQIHDLVDLRPEERKSNVRITWQQGELTSSLGRMRRAGVLTSPTAVTPDDLREITRTSHAVTRNLSVSLRRDLLQLETGLLERTATGVTPSRIRRRHPIERSLTELVNAPALVPTPPPTTVALQRAALRTALDTTPSAGRTPSPWPAARKDVGGPPL</sequence>
<evidence type="ECO:0000256" key="1">
    <source>
        <dbReference type="SAM" id="MobiDB-lite"/>
    </source>
</evidence>
<feature type="compositionally biased region" description="Basic and acidic residues" evidence="1">
    <location>
        <begin position="499"/>
        <end position="508"/>
    </location>
</feature>
<protein>
    <submittedName>
        <fullName evidence="2">Uncharacterized protein</fullName>
    </submittedName>
</protein>
<feature type="region of interest" description="Disordered" evidence="1">
    <location>
        <begin position="1"/>
        <end position="32"/>
    </location>
</feature>
<dbReference type="Proteomes" id="UP001268542">
    <property type="component" value="Unassembled WGS sequence"/>
</dbReference>
<name>A0ABU3Q0I1_9ACTN</name>
<comment type="caution">
    <text evidence="2">The sequence shown here is derived from an EMBL/GenBank/DDBJ whole genome shotgun (WGS) entry which is preliminary data.</text>
</comment>
<feature type="region of interest" description="Disordered" evidence="1">
    <location>
        <begin position="484"/>
        <end position="508"/>
    </location>
</feature>
<dbReference type="RefSeq" id="WP_315735070.1">
    <property type="nucleotide sequence ID" value="NZ_JAVYII010000008.1"/>
</dbReference>